<organism evidence="6 7">
    <name type="scientific">Mobiluncus porci</name>
    <dbReference type="NCBI Taxonomy" id="2652278"/>
    <lineage>
        <taxon>Bacteria</taxon>
        <taxon>Bacillati</taxon>
        <taxon>Actinomycetota</taxon>
        <taxon>Actinomycetes</taxon>
        <taxon>Actinomycetales</taxon>
        <taxon>Actinomycetaceae</taxon>
        <taxon>Mobiluncus</taxon>
    </lineage>
</organism>
<reference evidence="6 7" key="1">
    <citation type="submission" date="2019-08" db="EMBL/GenBank/DDBJ databases">
        <title>In-depth cultivation of the pig gut microbiome towards novel bacterial diversity and tailored functional studies.</title>
        <authorList>
            <person name="Wylensek D."/>
            <person name="Hitch T.C.A."/>
            <person name="Clavel T."/>
        </authorList>
    </citation>
    <scope>NUCLEOTIDE SEQUENCE [LARGE SCALE GENOMIC DNA]</scope>
    <source>
        <strain evidence="6 7">RF-GAM-744-WT-7</strain>
    </source>
</reference>
<evidence type="ECO:0000259" key="5">
    <source>
        <dbReference type="Pfam" id="PF04586"/>
    </source>
</evidence>
<keyword evidence="7" id="KW-1185">Reference proteome</keyword>
<dbReference type="AlphaFoldDB" id="A0A7K0K1Z5"/>
<dbReference type="GO" id="GO:0008233">
    <property type="term" value="F:peptidase activity"/>
    <property type="evidence" value="ECO:0007669"/>
    <property type="project" value="UniProtKB-KW"/>
</dbReference>
<dbReference type="InterPro" id="IPR054613">
    <property type="entry name" value="Peptidase_S78_dom"/>
</dbReference>
<dbReference type="GO" id="GO:0006508">
    <property type="term" value="P:proteolysis"/>
    <property type="evidence" value="ECO:0007669"/>
    <property type="project" value="UniProtKB-KW"/>
</dbReference>
<keyword evidence="3" id="KW-0378">Hydrolase</keyword>
<dbReference type="EMBL" id="VUMY01000006">
    <property type="protein sequence ID" value="MST49492.1"/>
    <property type="molecule type" value="Genomic_DNA"/>
</dbReference>
<protein>
    <submittedName>
        <fullName evidence="6">HK97 family phage prohead protease</fullName>
    </submittedName>
</protein>
<comment type="caution">
    <text evidence="6">The sequence shown here is derived from an EMBL/GenBank/DDBJ whole genome shotgun (WGS) entry which is preliminary data.</text>
</comment>
<accession>A0A7K0K1Z5</accession>
<dbReference type="NCBIfam" id="TIGR01543">
    <property type="entry name" value="proheadase_HK97"/>
    <property type="match status" value="1"/>
</dbReference>
<gene>
    <name evidence="6" type="ORF">FYJ63_04485</name>
</gene>
<feature type="region of interest" description="Disordered" evidence="4">
    <location>
        <begin position="146"/>
        <end position="170"/>
    </location>
</feature>
<evidence type="ECO:0000256" key="2">
    <source>
        <dbReference type="ARBA" id="ARBA00022670"/>
    </source>
</evidence>
<keyword evidence="2 6" id="KW-0645">Protease</keyword>
<dbReference type="RefSeq" id="WP_154544188.1">
    <property type="nucleotide sequence ID" value="NZ_VUMY01000006.1"/>
</dbReference>
<evidence type="ECO:0000256" key="4">
    <source>
        <dbReference type="SAM" id="MobiDB-lite"/>
    </source>
</evidence>
<evidence type="ECO:0000313" key="7">
    <source>
        <dbReference type="Proteomes" id="UP000442535"/>
    </source>
</evidence>
<dbReference type="InterPro" id="IPR006433">
    <property type="entry name" value="Prohead_protease"/>
</dbReference>
<dbReference type="SUPFAM" id="SSF56563">
    <property type="entry name" value="Major capsid protein gp5"/>
    <property type="match status" value="1"/>
</dbReference>
<feature type="domain" description="Prohead serine protease" evidence="5">
    <location>
        <begin position="21"/>
        <end position="151"/>
    </location>
</feature>
<dbReference type="Proteomes" id="UP000442535">
    <property type="component" value="Unassembled WGS sequence"/>
</dbReference>
<evidence type="ECO:0000256" key="1">
    <source>
        <dbReference type="ARBA" id="ARBA00022612"/>
    </source>
</evidence>
<dbReference type="Pfam" id="PF04586">
    <property type="entry name" value="Peptidase_S78"/>
    <property type="match status" value="1"/>
</dbReference>
<dbReference type="Pfam" id="PF25209">
    <property type="entry name" value="Phage_capsid_4"/>
    <property type="match status" value="1"/>
</dbReference>
<keyword evidence="1" id="KW-1188">Viral release from host cell</keyword>
<proteinExistence type="predicted"/>
<sequence length="520" mass="56213">MKKNLYSNRLSLRAADSETPGAGRTVEGIAVPWETPTTVGGWIESFERGAAILETPAPLLYLHSEPIGVIETASDEEDGLHIVARISQTARGDEALQLVKDGAVAGMSVGFEPVEWKDREDQTVITLADVREVSLVPVPAYKDAKVTGTRNQDLETPETPDNKGENKVKTEEEIKALREDVDLLTRQLDLVKEGQDDKPAMSPLMQTRSFGAYVEMMAKQEMEGRAWEGLTIGETSTRPAWLGEIVRMMEEKQIITGLFTHTTDLPSEGMTLEYTEINEGTLKVAEQAKEGDDLVYGKVATGTKSASVKTFGGYSSLSKRVIDRSSTAVLDTTFKGLALKYASAIEAETRALVDKQYTDSLATADLYLGKTLATAGILDWQRLMLALVRKYDGILAPLSGLIVSPLVFEKLMELPKTATALQITPAPDERQGTITLAPAQSGSLVGISLTMHPSWDGEKALAYSKAAIEVKESPGAPLKLQDENIVNLTNAWSVYGYAAHYAPMPNALVPLQLAAAGAGA</sequence>
<evidence type="ECO:0000256" key="3">
    <source>
        <dbReference type="ARBA" id="ARBA00022801"/>
    </source>
</evidence>
<name>A0A7K0K1Z5_9ACTO</name>
<evidence type="ECO:0000313" key="6">
    <source>
        <dbReference type="EMBL" id="MST49492.1"/>
    </source>
</evidence>
<feature type="compositionally biased region" description="Basic and acidic residues" evidence="4">
    <location>
        <begin position="160"/>
        <end position="170"/>
    </location>
</feature>